<feature type="region of interest" description="Disordered" evidence="1">
    <location>
        <begin position="134"/>
        <end position="166"/>
    </location>
</feature>
<proteinExistence type="predicted"/>
<reference evidence="2" key="1">
    <citation type="submission" date="2020-10" db="EMBL/GenBank/DDBJ databases">
        <authorList>
            <person name="Gilroy R."/>
        </authorList>
    </citation>
    <scope>NUCLEOTIDE SEQUENCE</scope>
    <source>
        <strain evidence="2">ChiSjej1B19-7085</strain>
    </source>
</reference>
<dbReference type="Proteomes" id="UP000886785">
    <property type="component" value="Unassembled WGS sequence"/>
</dbReference>
<reference evidence="2" key="2">
    <citation type="journal article" date="2021" name="PeerJ">
        <title>Extensive microbial diversity within the chicken gut microbiome revealed by metagenomics and culture.</title>
        <authorList>
            <person name="Gilroy R."/>
            <person name="Ravi A."/>
            <person name="Getino M."/>
            <person name="Pursley I."/>
            <person name="Horton D.L."/>
            <person name="Alikhan N.F."/>
            <person name="Baker D."/>
            <person name="Gharbi K."/>
            <person name="Hall N."/>
            <person name="Watson M."/>
            <person name="Adriaenssens E.M."/>
            <person name="Foster-Nyarko E."/>
            <person name="Jarju S."/>
            <person name="Secka A."/>
            <person name="Antonio M."/>
            <person name="Oren A."/>
            <person name="Chaudhuri R.R."/>
            <person name="La Ragione R."/>
            <person name="Hildebrand F."/>
            <person name="Pallen M.J."/>
        </authorList>
    </citation>
    <scope>NUCLEOTIDE SEQUENCE</scope>
    <source>
        <strain evidence="2">ChiSjej1B19-7085</strain>
    </source>
</reference>
<name>A0A9D1DQI4_9FIRM</name>
<dbReference type="EMBL" id="DVHF01000063">
    <property type="protein sequence ID" value="HIR57103.1"/>
    <property type="molecule type" value="Genomic_DNA"/>
</dbReference>
<feature type="compositionally biased region" description="Basic and acidic residues" evidence="1">
    <location>
        <begin position="136"/>
        <end position="152"/>
    </location>
</feature>
<accession>A0A9D1DQI4</accession>
<evidence type="ECO:0000256" key="1">
    <source>
        <dbReference type="SAM" id="MobiDB-lite"/>
    </source>
</evidence>
<sequence>MSVLTDTLTRAGYELISIGSEVFPCTIMHDGEPIGFLKQDGVVSLLPEYEQSRGELESVAAYAQEFKDLEQSGQGLVMTRYRDTFLTVDYSLDTHEPVYHIYRNQENGEPQRLETTADRDAAVSYFMGLSGLARRQTAEPQKDTPQSKERAVKPKQQKYSITNPDGKEVGYIGKNGMAVMYGGKPAHAQPPQPSFFDKLREKLAEIGLAIRVHFRRGGAHYAIHDKAHDIAYISPDRKISYTSYATPEQTQKIDALVAEIMAERAAPAQEQAAPSQEQEKEQTVQLQTPPVQETVQHNAPSVPSEETISEVAQSIQHPVQEQEIDAADLMQAVTVPNSPAQEAVQETQQPAPAVQETAQENNAPAVSAQETKDDQQKQAREAALMAAPDEKMRNTREMVLHDFERGKEEMKLLGTFNPETDERKKDAFVKLYGTEDETRFLADLGAGKYDKPDLLTSLDRIALQNILFDRKTDDVSQEKGEKNHAIG</sequence>
<gene>
    <name evidence="2" type="ORF">IAA54_05490</name>
</gene>
<feature type="region of interest" description="Disordered" evidence="1">
    <location>
        <begin position="265"/>
        <end position="287"/>
    </location>
</feature>
<dbReference type="AlphaFoldDB" id="A0A9D1DQI4"/>
<protein>
    <submittedName>
        <fullName evidence="2">Uncharacterized protein</fullName>
    </submittedName>
</protein>
<feature type="compositionally biased region" description="Low complexity" evidence="1">
    <location>
        <begin position="265"/>
        <end position="276"/>
    </location>
</feature>
<organism evidence="2 3">
    <name type="scientific">Candidatus Gallacutalibacter pullicola</name>
    <dbReference type="NCBI Taxonomy" id="2840830"/>
    <lineage>
        <taxon>Bacteria</taxon>
        <taxon>Bacillati</taxon>
        <taxon>Bacillota</taxon>
        <taxon>Clostridia</taxon>
        <taxon>Eubacteriales</taxon>
        <taxon>Candidatus Gallacutalibacter</taxon>
    </lineage>
</organism>
<evidence type="ECO:0000313" key="3">
    <source>
        <dbReference type="Proteomes" id="UP000886785"/>
    </source>
</evidence>
<feature type="region of interest" description="Disordered" evidence="1">
    <location>
        <begin position="340"/>
        <end position="377"/>
    </location>
</feature>
<evidence type="ECO:0000313" key="2">
    <source>
        <dbReference type="EMBL" id="HIR57103.1"/>
    </source>
</evidence>
<feature type="compositionally biased region" description="Polar residues" evidence="1">
    <location>
        <begin position="340"/>
        <end position="364"/>
    </location>
</feature>
<comment type="caution">
    <text evidence="2">The sequence shown here is derived from an EMBL/GenBank/DDBJ whole genome shotgun (WGS) entry which is preliminary data.</text>
</comment>